<dbReference type="PANTHER" id="PTHR43272:SF33">
    <property type="entry name" value="AMP-BINDING DOMAIN-CONTAINING PROTEIN-RELATED"/>
    <property type="match status" value="1"/>
</dbReference>
<dbReference type="Proteomes" id="UP000070433">
    <property type="component" value="Chromosome"/>
</dbReference>
<dbReference type="EMBL" id="CP010951">
    <property type="protein sequence ID" value="AMO24101.1"/>
    <property type="molecule type" value="Genomic_DNA"/>
</dbReference>
<evidence type="ECO:0000313" key="5">
    <source>
        <dbReference type="Proteomes" id="UP000070433"/>
    </source>
</evidence>
<dbReference type="GO" id="GO:0005524">
    <property type="term" value="F:ATP binding"/>
    <property type="evidence" value="ECO:0007669"/>
    <property type="project" value="UniProtKB-KW"/>
</dbReference>
<gene>
    <name evidence="4" type="ORF">UC35_16170</name>
</gene>
<keyword evidence="5" id="KW-1185">Reference proteome</keyword>
<dbReference type="GO" id="GO:0016020">
    <property type="term" value="C:membrane"/>
    <property type="evidence" value="ECO:0007669"/>
    <property type="project" value="TreeGrafter"/>
</dbReference>
<dbReference type="InterPro" id="IPR042099">
    <property type="entry name" value="ANL_N_sf"/>
</dbReference>
<dbReference type="AlphaFoldDB" id="A0A127JW02"/>
<protein>
    <submittedName>
        <fullName evidence="4">AMP-binding acetyl-CoA synthetase</fullName>
    </submittedName>
</protein>
<dbReference type="InterPro" id="IPR020845">
    <property type="entry name" value="AMP-binding_CS"/>
</dbReference>
<dbReference type="PATRIC" id="fig|94132.3.peg.3298"/>
<evidence type="ECO:0000259" key="3">
    <source>
        <dbReference type="Pfam" id="PF00501"/>
    </source>
</evidence>
<proteinExistence type="predicted"/>
<dbReference type="PROSITE" id="PS00455">
    <property type="entry name" value="AMP_BINDING"/>
    <property type="match status" value="1"/>
</dbReference>
<dbReference type="InterPro" id="IPR000873">
    <property type="entry name" value="AMP-dep_synth/lig_dom"/>
</dbReference>
<dbReference type="SUPFAM" id="SSF56801">
    <property type="entry name" value="Acetyl-CoA synthetase-like"/>
    <property type="match status" value="1"/>
</dbReference>
<reference evidence="4 5" key="1">
    <citation type="journal article" date="2014" name="Int. J. Syst. Evol. Microbiol.">
        <title>Ramlibacter solisilvae sp. nov., isolated from forest soil, and emended description of the genus Ramlibacter.</title>
        <authorList>
            <person name="Lee H.J."/>
            <person name="Lee S.H."/>
            <person name="Lee S.S."/>
            <person name="Lee J.S."/>
            <person name="Kim Y."/>
            <person name="Kim S.C."/>
            <person name="Jeon C.O."/>
        </authorList>
    </citation>
    <scope>NUCLEOTIDE SEQUENCE [LARGE SCALE GENOMIC DNA]</scope>
    <source>
        <strain evidence="4 5">5-10</strain>
    </source>
</reference>
<evidence type="ECO:0000313" key="4">
    <source>
        <dbReference type="EMBL" id="AMO24101.1"/>
    </source>
</evidence>
<name>A0A127JW02_9BURK</name>
<dbReference type="GO" id="GO:0004467">
    <property type="term" value="F:long-chain fatty acid-CoA ligase activity"/>
    <property type="evidence" value="ECO:0007669"/>
    <property type="project" value="TreeGrafter"/>
</dbReference>
<dbReference type="OrthoDB" id="9766486at2"/>
<feature type="domain" description="AMP-dependent synthetase/ligase" evidence="3">
    <location>
        <begin position="18"/>
        <end position="390"/>
    </location>
</feature>
<keyword evidence="1" id="KW-0547">Nucleotide-binding</keyword>
<organism evidence="4 5">
    <name type="scientific">Ramlibacter tataouinensis</name>
    <dbReference type="NCBI Taxonomy" id="94132"/>
    <lineage>
        <taxon>Bacteria</taxon>
        <taxon>Pseudomonadati</taxon>
        <taxon>Pseudomonadota</taxon>
        <taxon>Betaproteobacteria</taxon>
        <taxon>Burkholderiales</taxon>
        <taxon>Comamonadaceae</taxon>
        <taxon>Ramlibacter</taxon>
    </lineage>
</organism>
<dbReference type="PANTHER" id="PTHR43272">
    <property type="entry name" value="LONG-CHAIN-FATTY-ACID--COA LIGASE"/>
    <property type="match status" value="1"/>
</dbReference>
<dbReference type="RefSeq" id="WP_061501467.1">
    <property type="nucleotide sequence ID" value="NZ_CP010951.1"/>
</dbReference>
<sequence>MTTVFPTLLHRFLHWEAAQAEVIALTEPRPDGRVVDYSWREIGDQARRMAAHLESLGLPPRSNIAILGRNSAHWIMADLAIWMAGHVSVPLYPTISAASARHILEHSEARLLFVGKLDGKADNWNQIRTALPQELPLIALPLSPLPQAQQWEALTAATVPLQQPHLPDAGEMATILYTSGTTGVPKGVMHSFGNMARYAQGSGDFCGFTPADRLLSYLPLAHAAERSFVEANLLAHGLRVYFNDALETFVADLQRARPTVFISMPRLWTNFYAGVCAKLPATAQALLGADSPEGAALRQNVLAMLGLPDVRIAFTGSAPLPPEIVDWYRKLGLELLDVYGMTEDFCWSHYSRPGAVRLGYCGEALPGVQARIAANGEIEVKTVTRMLGYYKDPALTASALTDDGYFRTGDRGEYDEANRLKITGRVKELFKTSKGKYVAPAPIENRFAHPMVEAVCVTGAGHPQPFVLLMPSLAARQQMGDPAARDALVATWEALLGEVNATLEPHEALSHVVVVKEPWTIDNGFLTPTMKIRRSIIEERYLGKAAAWAAPGSKVVLETD</sequence>
<dbReference type="Gene3D" id="3.40.50.12780">
    <property type="entry name" value="N-terminal domain of ligase-like"/>
    <property type="match status" value="1"/>
</dbReference>
<dbReference type="Pfam" id="PF00501">
    <property type="entry name" value="AMP-binding"/>
    <property type="match status" value="1"/>
</dbReference>
<evidence type="ECO:0000256" key="1">
    <source>
        <dbReference type="ARBA" id="ARBA00022741"/>
    </source>
</evidence>
<keyword evidence="2" id="KW-0067">ATP-binding</keyword>
<dbReference type="Pfam" id="PF23562">
    <property type="entry name" value="AMP-binding_C_3"/>
    <property type="match status" value="1"/>
</dbReference>
<evidence type="ECO:0000256" key="2">
    <source>
        <dbReference type="ARBA" id="ARBA00022840"/>
    </source>
</evidence>
<accession>A0A127JW02</accession>